<dbReference type="RefSeq" id="WP_154396487.1">
    <property type="nucleotide sequence ID" value="NZ_CP103128.1"/>
</dbReference>
<dbReference type="EMBL" id="WKMC01000016">
    <property type="protein sequence ID" value="MRZ52284.1"/>
    <property type="molecule type" value="Genomic_DNA"/>
</dbReference>
<protein>
    <submittedName>
        <fullName evidence="1">Lipopolysaccharide biosynthesis protein</fullName>
    </submittedName>
</protein>
<sequence>MEKLLGKKVLLFSPFGTCKHYTDGCVTELESRGAEVRVYDERPSQASFTKIYMYLFKKVVPQYFFNYIRRIVTINKDFNPDIIFVIRGQGFDVKVLKYLHRCFPKSTFIFFQWDPLCGKKIPEILKQYDYVYSFDTDDVINNPQFKFRPLFFLKEYQDIAVKKDYSFDVSFVGTLYNNRWGVIKRLQEYFVINRIKSFFFLYMASWTLYLWDFIRRGTFVSYKRMQFKPMSYLENVEIVRKSKCILDIVYSEQSGLSPRPYEAMAANRKYITNNAEVMKYDFYDPDNILVVNLECINIPKEFLFSDFKPVDPSILYRYSLHGFVDEVFSKVDKRVK</sequence>
<reference evidence="1 2" key="1">
    <citation type="journal article" date="2019" name="Nat. Med.">
        <title>A library of human gut bacterial isolates paired with longitudinal multiomics data enables mechanistic microbiome research.</title>
        <authorList>
            <person name="Poyet M."/>
            <person name="Groussin M."/>
            <person name="Gibbons S.M."/>
            <person name="Avila-Pacheco J."/>
            <person name="Jiang X."/>
            <person name="Kearney S.M."/>
            <person name="Perrotta A.R."/>
            <person name="Berdy B."/>
            <person name="Zhao S."/>
            <person name="Lieberman T.D."/>
            <person name="Swanson P.K."/>
            <person name="Smith M."/>
            <person name="Roesemann S."/>
            <person name="Alexander J.E."/>
            <person name="Rich S.A."/>
            <person name="Livny J."/>
            <person name="Vlamakis H."/>
            <person name="Clish C."/>
            <person name="Bullock K."/>
            <person name="Deik A."/>
            <person name="Scott J."/>
            <person name="Pierce K.A."/>
            <person name="Xavier R.J."/>
            <person name="Alm E.J."/>
        </authorList>
    </citation>
    <scope>NUCLEOTIDE SEQUENCE [LARGE SCALE GENOMIC DNA]</scope>
    <source>
        <strain evidence="1 2">BIOML-A32</strain>
    </source>
</reference>
<gene>
    <name evidence="1" type="ORF">GKD66_19075</name>
</gene>
<evidence type="ECO:0000313" key="1">
    <source>
        <dbReference type="EMBL" id="MRZ52284.1"/>
    </source>
</evidence>
<dbReference type="Proteomes" id="UP000441358">
    <property type="component" value="Unassembled WGS sequence"/>
</dbReference>
<evidence type="ECO:0000313" key="2">
    <source>
        <dbReference type="Proteomes" id="UP000441358"/>
    </source>
</evidence>
<organism evidence="1 2">
    <name type="scientific">Parabacteroides distasonis</name>
    <dbReference type="NCBI Taxonomy" id="823"/>
    <lineage>
        <taxon>Bacteria</taxon>
        <taxon>Pseudomonadati</taxon>
        <taxon>Bacteroidota</taxon>
        <taxon>Bacteroidia</taxon>
        <taxon>Bacteroidales</taxon>
        <taxon>Tannerellaceae</taxon>
        <taxon>Parabacteroides</taxon>
    </lineage>
</organism>
<accession>A0A7K0HPT6</accession>
<proteinExistence type="predicted"/>
<name>A0A7K0HPT6_PARDI</name>
<comment type="caution">
    <text evidence="1">The sequence shown here is derived from an EMBL/GenBank/DDBJ whole genome shotgun (WGS) entry which is preliminary data.</text>
</comment>
<dbReference type="AlphaFoldDB" id="A0A7K0HPT6"/>